<organism evidence="2 3">
    <name type="scientific">Pristionchus entomophagus</name>
    <dbReference type="NCBI Taxonomy" id="358040"/>
    <lineage>
        <taxon>Eukaryota</taxon>
        <taxon>Metazoa</taxon>
        <taxon>Ecdysozoa</taxon>
        <taxon>Nematoda</taxon>
        <taxon>Chromadorea</taxon>
        <taxon>Rhabditida</taxon>
        <taxon>Rhabditina</taxon>
        <taxon>Diplogasteromorpha</taxon>
        <taxon>Diplogasteroidea</taxon>
        <taxon>Neodiplogasteridae</taxon>
        <taxon>Pristionchus</taxon>
    </lineage>
</organism>
<feature type="compositionally biased region" description="Basic and acidic residues" evidence="1">
    <location>
        <begin position="463"/>
        <end position="482"/>
    </location>
</feature>
<keyword evidence="3" id="KW-1185">Reference proteome</keyword>
<proteinExistence type="predicted"/>
<feature type="non-terminal residue" evidence="2">
    <location>
        <position position="1"/>
    </location>
</feature>
<evidence type="ECO:0000313" key="2">
    <source>
        <dbReference type="EMBL" id="GMS97309.1"/>
    </source>
</evidence>
<evidence type="ECO:0000313" key="3">
    <source>
        <dbReference type="Proteomes" id="UP001432027"/>
    </source>
</evidence>
<protein>
    <submittedName>
        <fullName evidence="2">Uncharacterized protein</fullName>
    </submittedName>
</protein>
<dbReference type="Proteomes" id="UP001432027">
    <property type="component" value="Unassembled WGS sequence"/>
</dbReference>
<dbReference type="AlphaFoldDB" id="A0AAV5TSW1"/>
<name>A0AAV5TSW1_9BILA</name>
<accession>A0AAV5TSW1</accession>
<feature type="non-terminal residue" evidence="2">
    <location>
        <position position="482"/>
    </location>
</feature>
<comment type="caution">
    <text evidence="2">The sequence shown here is derived from an EMBL/GenBank/DDBJ whole genome shotgun (WGS) entry which is preliminary data.</text>
</comment>
<sequence length="482" mass="56174">KLATIRARFASLRSMKDKRLKWKSTSISSPESTADFLDGTVSPISIDSPHFVRLLIGSSLSIRQSETDTLWRWNLTRSSPQQILSILSNSELDRTRYLPIHPNSFIPNLTELDVVNFPSLSASVTNYLTKFMTMERSGEKDLLVFLHADTAMKLLQRAAAAKDLDDLLLVSRCLQGAIILGTLLTTRVDQMLLSMTFSLWTFLQIGHSQIHDVGLKKERMWSILNGLSMECTSFPSGFSQLIAFLDFSTTMKMKKEHKEELRDTLRRILIDRTEDLPRRKDKERKIVREKDDERVEEEEMTRRMCEMVERGIQTGNIERRDKEMEKEEENEVERRLNAIVSDVVRKEEEKEKEGQKRRRWSIGTQTLDGWNGIMNYSPTAYPSWAISMNNKYRRPLHQFAYELNESIYENDEHEKEEAKAEKKRIKMELCRTPNVKVSKLPERARRSVNRVKSEEGEMNGGKTAKENEKETKKKEREEKEDD</sequence>
<feature type="region of interest" description="Disordered" evidence="1">
    <location>
        <begin position="436"/>
        <end position="482"/>
    </location>
</feature>
<dbReference type="EMBL" id="BTSX01000004">
    <property type="protein sequence ID" value="GMS97309.1"/>
    <property type="molecule type" value="Genomic_DNA"/>
</dbReference>
<reference evidence="2" key="1">
    <citation type="submission" date="2023-10" db="EMBL/GenBank/DDBJ databases">
        <title>Genome assembly of Pristionchus species.</title>
        <authorList>
            <person name="Yoshida K."/>
            <person name="Sommer R.J."/>
        </authorList>
    </citation>
    <scope>NUCLEOTIDE SEQUENCE</scope>
    <source>
        <strain evidence="2">RS0144</strain>
    </source>
</reference>
<feature type="compositionally biased region" description="Basic and acidic residues" evidence="1">
    <location>
        <begin position="439"/>
        <end position="455"/>
    </location>
</feature>
<evidence type="ECO:0000256" key="1">
    <source>
        <dbReference type="SAM" id="MobiDB-lite"/>
    </source>
</evidence>
<gene>
    <name evidence="2" type="ORF">PENTCL1PPCAC_19484</name>
</gene>